<keyword evidence="1" id="KW-0808">Transferase</keyword>
<dbReference type="AlphaFoldDB" id="A0AAJ2VNG3"/>
<organism evidence="1 2">
    <name type="scientific">Vreelandella alkaliphila</name>
    <dbReference type="NCBI Taxonomy" id="272774"/>
    <lineage>
        <taxon>Bacteria</taxon>
        <taxon>Pseudomonadati</taxon>
        <taxon>Pseudomonadota</taxon>
        <taxon>Gammaproteobacteria</taxon>
        <taxon>Oceanospirillales</taxon>
        <taxon>Halomonadaceae</taxon>
        <taxon>Vreelandella</taxon>
    </lineage>
</organism>
<evidence type="ECO:0000313" key="1">
    <source>
        <dbReference type="EMBL" id="MDX5976663.1"/>
    </source>
</evidence>
<accession>A0AAJ2VNG3</accession>
<dbReference type="GeneID" id="303164575"/>
<dbReference type="EMBL" id="JAWXXT010000001">
    <property type="protein sequence ID" value="MDX5976663.1"/>
    <property type="molecule type" value="Genomic_DNA"/>
</dbReference>
<dbReference type="SUPFAM" id="SSF53756">
    <property type="entry name" value="UDP-Glycosyltransferase/glycogen phosphorylase"/>
    <property type="match status" value="1"/>
</dbReference>
<dbReference type="Gene3D" id="3.40.50.2000">
    <property type="entry name" value="Glycogen Phosphorylase B"/>
    <property type="match status" value="1"/>
</dbReference>
<gene>
    <name evidence="1" type="ORF">SIL78_03700</name>
</gene>
<dbReference type="Proteomes" id="UP001276761">
    <property type="component" value="Unassembled WGS sequence"/>
</dbReference>
<dbReference type="RefSeq" id="WP_198349220.1">
    <property type="nucleotide sequence ID" value="NZ_JABASV010000004.1"/>
</dbReference>
<proteinExistence type="predicted"/>
<comment type="caution">
    <text evidence="1">The sequence shown here is derived from an EMBL/GenBank/DDBJ whole genome shotgun (WGS) entry which is preliminary data.</text>
</comment>
<protein>
    <submittedName>
        <fullName evidence="1">Glycosyltransferase</fullName>
        <ecNumber evidence="1">2.4.-.-</ecNumber>
    </submittedName>
</protein>
<sequence>MRSYHTRWVVLSDGGLPTEDIYFLESAAPAMRTQGAMIERAVTSRSFGAAWRYGRSFLHQYAGANVLLCRSLPLSWLRWLERHRQAFGYIGYLIDDDIGAAANDPTLPPAYRKRMARVAKLQPRLMALSNEVIACSAVLAERFRPHHQCVSVLTPPLIATLPIKTHFESSPSSSAPWRIGFHGTRAHLNDLMHIAPALQAIQQIRNDTQLELMLGKHTPKALVELPNVLAPDPLPWHAFRSYQAKCQLHIGLAPLLNTPFNQGKSFIKFLDIAAMGGVGVYSNRYPYTDVVSDGVNGLLVEDVPEAWQAAIEQLLNNPMATAKMAQQAAKDASEIGNPQRALRFWQARAD</sequence>
<evidence type="ECO:0000313" key="2">
    <source>
        <dbReference type="Proteomes" id="UP001276761"/>
    </source>
</evidence>
<dbReference type="GO" id="GO:0016757">
    <property type="term" value="F:glycosyltransferase activity"/>
    <property type="evidence" value="ECO:0007669"/>
    <property type="project" value="UniProtKB-KW"/>
</dbReference>
<reference evidence="1" key="1">
    <citation type="submission" date="2023-11" db="EMBL/GenBank/DDBJ databases">
        <title>MicrobeMod: A computational toolkit for identifying prokaryotic methylation and restriction-modification with nanopore sequencing.</title>
        <authorList>
            <person name="Crits-Christoph A."/>
            <person name="Kang S.C."/>
            <person name="Lee H."/>
            <person name="Ostrov N."/>
        </authorList>
    </citation>
    <scope>NUCLEOTIDE SEQUENCE</scope>
    <source>
        <strain evidence="1">ATCC BAA-953</strain>
    </source>
</reference>
<keyword evidence="1" id="KW-0328">Glycosyltransferase</keyword>
<dbReference type="EC" id="2.4.-.-" evidence="1"/>
<name>A0AAJ2VNG3_9GAMM</name>